<dbReference type="HOGENOM" id="CLU_161219_0_0_9"/>
<protein>
    <submittedName>
        <fullName evidence="1">Uncharacterized protein</fullName>
    </submittedName>
</protein>
<evidence type="ECO:0000313" key="1">
    <source>
        <dbReference type="EMBL" id="EDM52659.1"/>
    </source>
</evidence>
<accession>A5Z305</accession>
<comment type="caution">
    <text evidence="1">The sequence shown here is derived from an EMBL/GenBank/DDBJ whole genome shotgun (WGS) entry which is preliminary data.</text>
</comment>
<reference evidence="1 2" key="2">
    <citation type="submission" date="2007-04" db="EMBL/GenBank/DDBJ databases">
        <title>Draft genome sequence of Eubacterium ventriosum (ATCC 27560).</title>
        <authorList>
            <person name="Sudarsanam P."/>
            <person name="Ley R."/>
            <person name="Guruge J."/>
            <person name="Turnbaugh P.J."/>
            <person name="Mahowald M."/>
            <person name="Liep D."/>
            <person name="Gordon J."/>
        </authorList>
    </citation>
    <scope>NUCLEOTIDE SEQUENCE [LARGE SCALE GENOMIC DNA]</scope>
    <source>
        <strain evidence="1 2">ATCC 27560</strain>
    </source>
</reference>
<dbReference type="AntiFam" id="ANF00035">
    <property type="entry name" value="Antisense to 23S rRNA"/>
</dbReference>
<dbReference type="AlphaFoldDB" id="A5Z305"/>
<organism evidence="1 2">
    <name type="scientific">Eubacterium ventriosum ATCC 27560</name>
    <dbReference type="NCBI Taxonomy" id="411463"/>
    <lineage>
        <taxon>Bacteria</taxon>
        <taxon>Bacillati</taxon>
        <taxon>Bacillota</taxon>
        <taxon>Clostridia</taxon>
        <taxon>Eubacteriales</taxon>
        <taxon>Eubacteriaceae</taxon>
        <taxon>Eubacterium</taxon>
    </lineage>
</organism>
<sequence>MPIHIIYGINISDFRGCSTRRCHSQAPLCQCTLRMVSDHYEGTFERFGYPFGGDRPSQTPHLTLSTSRITAAC</sequence>
<dbReference type="EMBL" id="AAVL02000012">
    <property type="protein sequence ID" value="EDM52659.1"/>
    <property type="molecule type" value="Genomic_DNA"/>
</dbReference>
<proteinExistence type="predicted"/>
<reference evidence="1 2" key="1">
    <citation type="submission" date="2007-03" db="EMBL/GenBank/DDBJ databases">
        <authorList>
            <person name="Fulton L."/>
            <person name="Clifton S."/>
            <person name="Fulton B."/>
            <person name="Xu J."/>
            <person name="Minx P."/>
            <person name="Pepin K.H."/>
            <person name="Johnson M."/>
            <person name="Thiruvilangam P."/>
            <person name="Bhonagiri V."/>
            <person name="Nash W.E."/>
            <person name="Mardis E.R."/>
            <person name="Wilson R.K."/>
        </authorList>
    </citation>
    <scope>NUCLEOTIDE SEQUENCE [LARGE SCALE GENOMIC DNA]</scope>
    <source>
        <strain evidence="1 2">ATCC 27560</strain>
    </source>
</reference>
<evidence type="ECO:0000313" key="2">
    <source>
        <dbReference type="Proteomes" id="UP000006000"/>
    </source>
</evidence>
<gene>
    <name evidence="1" type="ORF">EUBVEN_00037</name>
</gene>
<name>A5Z305_9FIRM</name>
<dbReference type="Proteomes" id="UP000006000">
    <property type="component" value="Unassembled WGS sequence"/>
</dbReference>